<dbReference type="GO" id="GO:0008977">
    <property type="term" value="F:prephenate dehydrogenase (NAD+) activity"/>
    <property type="evidence" value="ECO:0007669"/>
    <property type="project" value="InterPro"/>
</dbReference>
<reference evidence="3 4" key="1">
    <citation type="submission" date="2017-11" db="EMBL/GenBank/DDBJ databases">
        <title>Genomic Encyclopedia of Archaeal and Bacterial Type Strains, Phase II (KMG-II): From Individual Species to Whole Genera.</title>
        <authorList>
            <person name="Goeker M."/>
        </authorList>
    </citation>
    <scope>NUCLEOTIDE SEQUENCE [LARGE SCALE GENOMIC DNA]</scope>
    <source>
        <strain evidence="3 4">DSM 29128</strain>
    </source>
</reference>
<dbReference type="PANTHER" id="PTHR21363">
    <property type="entry name" value="PREPHENATE DEHYDROGENASE"/>
    <property type="match status" value="1"/>
</dbReference>
<dbReference type="Gene3D" id="3.40.50.720">
    <property type="entry name" value="NAD(P)-binding Rossmann-like Domain"/>
    <property type="match status" value="1"/>
</dbReference>
<dbReference type="EMBL" id="PGTY01000004">
    <property type="protein sequence ID" value="PJI84638.1"/>
    <property type="molecule type" value="Genomic_DNA"/>
</dbReference>
<dbReference type="Proteomes" id="UP000228531">
    <property type="component" value="Unassembled WGS sequence"/>
</dbReference>
<organism evidence="3 4">
    <name type="scientific">Yoonia maricola</name>
    <dbReference type="NCBI Taxonomy" id="420999"/>
    <lineage>
        <taxon>Bacteria</taxon>
        <taxon>Pseudomonadati</taxon>
        <taxon>Pseudomonadota</taxon>
        <taxon>Alphaproteobacteria</taxon>
        <taxon>Rhodobacterales</taxon>
        <taxon>Paracoccaceae</taxon>
        <taxon>Yoonia</taxon>
    </lineage>
</organism>
<dbReference type="InterPro" id="IPR003099">
    <property type="entry name" value="Prephen_DH"/>
</dbReference>
<dbReference type="PROSITE" id="PS51176">
    <property type="entry name" value="PDH_ADH"/>
    <property type="match status" value="1"/>
</dbReference>
<proteinExistence type="predicted"/>
<keyword evidence="1" id="KW-0560">Oxidoreductase</keyword>
<dbReference type="GO" id="GO:0006571">
    <property type="term" value="P:tyrosine biosynthetic process"/>
    <property type="evidence" value="ECO:0007669"/>
    <property type="project" value="InterPro"/>
</dbReference>
<accession>A0A2M8W155</accession>
<dbReference type="GO" id="GO:0004665">
    <property type="term" value="F:prephenate dehydrogenase (NADP+) activity"/>
    <property type="evidence" value="ECO:0007669"/>
    <property type="project" value="InterPro"/>
</dbReference>
<dbReference type="AlphaFoldDB" id="A0A2M8W155"/>
<evidence type="ECO:0000256" key="1">
    <source>
        <dbReference type="ARBA" id="ARBA00023002"/>
    </source>
</evidence>
<dbReference type="InterPro" id="IPR050812">
    <property type="entry name" value="Preph/Arog_dehydrog"/>
</dbReference>
<dbReference type="SUPFAM" id="SSF48179">
    <property type="entry name" value="6-phosphogluconate dehydrogenase C-terminal domain-like"/>
    <property type="match status" value="1"/>
</dbReference>
<dbReference type="Pfam" id="PF02153">
    <property type="entry name" value="PDH_N"/>
    <property type="match status" value="1"/>
</dbReference>
<evidence type="ECO:0000313" key="4">
    <source>
        <dbReference type="Proteomes" id="UP000228531"/>
    </source>
</evidence>
<evidence type="ECO:0000259" key="2">
    <source>
        <dbReference type="PROSITE" id="PS51176"/>
    </source>
</evidence>
<dbReference type="SUPFAM" id="SSF51735">
    <property type="entry name" value="NAD(P)-binding Rossmann-fold domains"/>
    <property type="match status" value="1"/>
</dbReference>
<dbReference type="PANTHER" id="PTHR21363:SF0">
    <property type="entry name" value="PREPHENATE DEHYDROGENASE [NADP(+)]"/>
    <property type="match status" value="1"/>
</dbReference>
<dbReference type="InterPro" id="IPR008927">
    <property type="entry name" value="6-PGluconate_DH-like_C_sf"/>
</dbReference>
<evidence type="ECO:0000313" key="3">
    <source>
        <dbReference type="EMBL" id="PJI84638.1"/>
    </source>
</evidence>
<gene>
    <name evidence="3" type="ORF">BC777_3699</name>
</gene>
<comment type="caution">
    <text evidence="3">The sequence shown here is derived from an EMBL/GenBank/DDBJ whole genome shotgun (WGS) entry which is preliminary data.</text>
</comment>
<dbReference type="GO" id="GO:0070403">
    <property type="term" value="F:NAD+ binding"/>
    <property type="evidence" value="ECO:0007669"/>
    <property type="project" value="InterPro"/>
</dbReference>
<keyword evidence="4" id="KW-1185">Reference proteome</keyword>
<protein>
    <submittedName>
        <fullName evidence="3">Prephenate dehydrogenase</fullName>
    </submittedName>
</protein>
<sequence length="254" mass="27729">MKIKMSNVAQRSVGIVGFGAFGKLIAQNLYGHFDLKAYDPRSDQRDVAAELGVTFTSLQAVARCDVIVIAAPVSSFEDVLTSIATVCHPGTLVIDVGSVKVHPSDLMEKYLPDYVDIVATHPLFGPQSACDGIEGLKIAVCPIRGLQHWPLAAFFRKHLGLQVIMTTPHDHDREAATVQGLTHLIAKVLHRMGPMPSRMTTRSFDLLVEAVSMVQNDAPEVFDAIENANPYSAGIRRKFFDLAHELGVELENNA</sequence>
<name>A0A2M8W155_9RHOB</name>
<dbReference type="OrthoDB" id="9800497at2"/>
<feature type="domain" description="Prephenate/arogenate dehydrogenase" evidence="2">
    <location>
        <begin position="11"/>
        <end position="254"/>
    </location>
</feature>
<dbReference type="InterPro" id="IPR036291">
    <property type="entry name" value="NAD(P)-bd_dom_sf"/>
</dbReference>
<dbReference type="RefSeq" id="WP_100369625.1">
    <property type="nucleotide sequence ID" value="NZ_PGTY01000004.1"/>
</dbReference>
<dbReference type="InterPro" id="IPR046826">
    <property type="entry name" value="PDH_N"/>
</dbReference>